<dbReference type="SUPFAM" id="SSF53756">
    <property type="entry name" value="UDP-Glycosyltransferase/glycogen phosphorylase"/>
    <property type="match status" value="1"/>
</dbReference>
<dbReference type="InterPro" id="IPR028098">
    <property type="entry name" value="Glyco_trans_4-like_N"/>
</dbReference>
<feature type="domain" description="Glycosyltransferase subfamily 4-like N-terminal" evidence="2">
    <location>
        <begin position="49"/>
        <end position="137"/>
    </location>
</feature>
<keyword evidence="1" id="KW-0175">Coiled coil</keyword>
<protein>
    <recommendedName>
        <fullName evidence="2">Glycosyltransferase subfamily 4-like N-terminal domain-containing protein</fullName>
    </recommendedName>
</protein>
<gene>
    <name evidence="3" type="ORF">U5822_14300</name>
</gene>
<dbReference type="Proteomes" id="UP001305746">
    <property type="component" value="Unassembled WGS sequence"/>
</dbReference>
<organism evidence="3 4">
    <name type="scientific">Marinobacter qingdaonensis</name>
    <dbReference type="NCBI Taxonomy" id="3108486"/>
    <lineage>
        <taxon>Bacteria</taxon>
        <taxon>Pseudomonadati</taxon>
        <taxon>Pseudomonadota</taxon>
        <taxon>Gammaproteobacteria</taxon>
        <taxon>Pseudomonadales</taxon>
        <taxon>Marinobacteraceae</taxon>
        <taxon>Marinobacter</taxon>
    </lineage>
</organism>
<dbReference type="RefSeq" id="WP_322856285.1">
    <property type="nucleotide sequence ID" value="NZ_JAYDCJ010000003.1"/>
</dbReference>
<comment type="caution">
    <text evidence="3">The sequence shown here is derived from an EMBL/GenBank/DDBJ whole genome shotgun (WGS) entry which is preliminary data.</text>
</comment>
<accession>A0ABU5P186</accession>
<proteinExistence type="predicted"/>
<keyword evidence="4" id="KW-1185">Reference proteome</keyword>
<evidence type="ECO:0000259" key="2">
    <source>
        <dbReference type="Pfam" id="PF13579"/>
    </source>
</evidence>
<evidence type="ECO:0000313" key="4">
    <source>
        <dbReference type="Proteomes" id="UP001305746"/>
    </source>
</evidence>
<name>A0ABU5P186_9GAMM</name>
<dbReference type="EMBL" id="JAYDCJ010000003">
    <property type="protein sequence ID" value="MEA1081843.1"/>
    <property type="molecule type" value="Genomic_DNA"/>
</dbReference>
<reference evidence="3 4" key="1">
    <citation type="submission" date="2023-12" db="EMBL/GenBank/DDBJ databases">
        <title>Marinobacter qingdaonensis sp. nov., isolated from the intertidal sediment of Qingdao, PR China.</title>
        <authorList>
            <person name="Li Y."/>
        </authorList>
    </citation>
    <scope>NUCLEOTIDE SEQUENCE [LARGE SCALE GENOMIC DNA]</scope>
    <source>
        <strain evidence="3 4">ASW11-75</strain>
    </source>
</reference>
<sequence>MAAKITDDAVWVTWERQTRNRSASAFFNVPLFEIIYDGSHKATRYAKSVIRTLWILFEKKPRYFFAQNPSVVLAVLAVAVGRLAGCKVIIDAHNAGIHGHEKSGRLLPKLNRFVIRQADAVIVTNQELADHVTLLRGTPIVLPDPLPHFPAVAEPERLDKANKLKALCITSWSDDEPFLDIIGATTQFSDTIDFYFSGNYKKIVDQLPPEMPTNVFLLGFVGEQDFHRHLFSSDFCIDMTRRTDCMVCGAYESIAAEKPIILSDTAVQRGYFSRGTVFSKSGRKDIAVAIETMRDNLASLKAEASELKAEIQKREAAGKATLVSRILEL</sequence>
<dbReference type="Pfam" id="PF13579">
    <property type="entry name" value="Glyco_trans_4_4"/>
    <property type="match status" value="1"/>
</dbReference>
<dbReference type="Gene3D" id="3.40.50.2000">
    <property type="entry name" value="Glycogen Phosphorylase B"/>
    <property type="match status" value="2"/>
</dbReference>
<feature type="coiled-coil region" evidence="1">
    <location>
        <begin position="283"/>
        <end position="317"/>
    </location>
</feature>
<evidence type="ECO:0000313" key="3">
    <source>
        <dbReference type="EMBL" id="MEA1081843.1"/>
    </source>
</evidence>
<evidence type="ECO:0000256" key="1">
    <source>
        <dbReference type="SAM" id="Coils"/>
    </source>
</evidence>